<accession>A0A2I0TJ65</accession>
<gene>
    <name evidence="1" type="ORF">llap_15894</name>
</gene>
<name>A0A2I0TJ65_LIMLA</name>
<evidence type="ECO:0000313" key="2">
    <source>
        <dbReference type="Proteomes" id="UP000233556"/>
    </source>
</evidence>
<sequence length="88" mass="9668">MAQVGSEFVSASVTMEELSVHLALRIGKLEYVFMVDVLQASVLHSRGPSHSGRAILNLLRGPREKAVCSVLASDHRVHLRNVEFTVLT</sequence>
<keyword evidence="2" id="KW-1185">Reference proteome</keyword>
<reference evidence="2" key="1">
    <citation type="submission" date="2017-11" db="EMBL/GenBank/DDBJ databases">
        <authorList>
            <person name="Lima N.C."/>
            <person name="Parody-Merino A.M."/>
            <person name="Battley P.F."/>
            <person name="Fidler A.E."/>
            <person name="Prosdocimi F."/>
        </authorList>
    </citation>
    <scope>NUCLEOTIDE SEQUENCE [LARGE SCALE GENOMIC DNA]</scope>
</reference>
<evidence type="ECO:0000313" key="1">
    <source>
        <dbReference type="EMBL" id="PKU33803.1"/>
    </source>
</evidence>
<dbReference type="EMBL" id="KZ509712">
    <property type="protein sequence ID" value="PKU33803.1"/>
    <property type="molecule type" value="Genomic_DNA"/>
</dbReference>
<dbReference type="Proteomes" id="UP000233556">
    <property type="component" value="Unassembled WGS sequence"/>
</dbReference>
<dbReference type="AlphaFoldDB" id="A0A2I0TJ65"/>
<reference evidence="2" key="2">
    <citation type="submission" date="2017-12" db="EMBL/GenBank/DDBJ databases">
        <title>Genome sequence of the Bar-tailed Godwit (Limosa lapponica baueri).</title>
        <authorList>
            <person name="Lima N.C.B."/>
            <person name="Parody-Merino A.M."/>
            <person name="Battley P.F."/>
            <person name="Fidler A.E."/>
            <person name="Prosdocimi F."/>
        </authorList>
    </citation>
    <scope>NUCLEOTIDE SEQUENCE [LARGE SCALE GENOMIC DNA]</scope>
</reference>
<proteinExistence type="predicted"/>
<organism evidence="1 2">
    <name type="scientific">Limosa lapponica baueri</name>
    <dbReference type="NCBI Taxonomy" id="1758121"/>
    <lineage>
        <taxon>Eukaryota</taxon>
        <taxon>Metazoa</taxon>
        <taxon>Chordata</taxon>
        <taxon>Craniata</taxon>
        <taxon>Vertebrata</taxon>
        <taxon>Euteleostomi</taxon>
        <taxon>Archelosauria</taxon>
        <taxon>Archosauria</taxon>
        <taxon>Dinosauria</taxon>
        <taxon>Saurischia</taxon>
        <taxon>Theropoda</taxon>
        <taxon>Coelurosauria</taxon>
        <taxon>Aves</taxon>
        <taxon>Neognathae</taxon>
        <taxon>Neoaves</taxon>
        <taxon>Charadriiformes</taxon>
        <taxon>Scolopacidae</taxon>
        <taxon>Limosa</taxon>
    </lineage>
</organism>
<protein>
    <submittedName>
        <fullName evidence="1">Uncharacterized protein</fullName>
    </submittedName>
</protein>